<protein>
    <submittedName>
        <fullName evidence="1">Uncharacterized protein</fullName>
    </submittedName>
</protein>
<dbReference type="EMBL" id="BARW01035913">
    <property type="protein sequence ID" value="GAJ23664.1"/>
    <property type="molecule type" value="Genomic_DNA"/>
</dbReference>
<sequence length="188" mass="21491">ISALESGEAAGGDRRGKQSASLVVIRKRGGYLGVDDRLVDLKVVDNPEPVKELRRQYELWQFAFLAPSYLRLSEEEPDKKDVFIKRSHALLLKALESDLESPEVYNSLAWQFALLKKYPEETLEAAKKAHELAPDDANIIDTYAESHYAAGKYGKAVYWEKEALKIEPDNEFFKKQLQKFQEALEKED</sequence>
<dbReference type="InterPro" id="IPR029055">
    <property type="entry name" value="Ntn_hydrolases_N"/>
</dbReference>
<gene>
    <name evidence="1" type="ORF">S12H4_55901</name>
</gene>
<dbReference type="AlphaFoldDB" id="X1V1U9"/>
<feature type="non-terminal residue" evidence="1">
    <location>
        <position position="1"/>
    </location>
</feature>
<evidence type="ECO:0000313" key="1">
    <source>
        <dbReference type="EMBL" id="GAJ23664.1"/>
    </source>
</evidence>
<comment type="caution">
    <text evidence="1">The sequence shown here is derived from an EMBL/GenBank/DDBJ whole genome shotgun (WGS) entry which is preliminary data.</text>
</comment>
<dbReference type="Gene3D" id="1.25.40.10">
    <property type="entry name" value="Tetratricopeptide repeat domain"/>
    <property type="match status" value="1"/>
</dbReference>
<dbReference type="InterPro" id="IPR019734">
    <property type="entry name" value="TPR_rpt"/>
</dbReference>
<dbReference type="SUPFAM" id="SSF48452">
    <property type="entry name" value="TPR-like"/>
    <property type="match status" value="1"/>
</dbReference>
<proteinExistence type="predicted"/>
<dbReference type="InterPro" id="IPR011990">
    <property type="entry name" value="TPR-like_helical_dom_sf"/>
</dbReference>
<dbReference type="SUPFAM" id="SSF56235">
    <property type="entry name" value="N-terminal nucleophile aminohydrolases (Ntn hydrolases)"/>
    <property type="match status" value="1"/>
</dbReference>
<dbReference type="InterPro" id="IPR010430">
    <property type="entry name" value="DUF1028"/>
</dbReference>
<dbReference type="PANTHER" id="PTHR39328:SF1">
    <property type="entry name" value="BLL2871 PROTEIN"/>
    <property type="match status" value="1"/>
</dbReference>
<organism evidence="1">
    <name type="scientific">marine sediment metagenome</name>
    <dbReference type="NCBI Taxonomy" id="412755"/>
    <lineage>
        <taxon>unclassified sequences</taxon>
        <taxon>metagenomes</taxon>
        <taxon>ecological metagenomes</taxon>
    </lineage>
</organism>
<name>X1V1U9_9ZZZZ</name>
<accession>X1V1U9</accession>
<dbReference type="Gene3D" id="3.60.20.10">
    <property type="entry name" value="Glutamine Phosphoribosylpyrophosphate, subunit 1, domain 1"/>
    <property type="match status" value="1"/>
</dbReference>
<dbReference type="PANTHER" id="PTHR39328">
    <property type="entry name" value="BLL2871 PROTEIN"/>
    <property type="match status" value="1"/>
</dbReference>
<dbReference type="Pfam" id="PF06267">
    <property type="entry name" value="DUF1028"/>
    <property type="match status" value="1"/>
</dbReference>
<dbReference type="PROSITE" id="PS50005">
    <property type="entry name" value="TPR"/>
    <property type="match status" value="1"/>
</dbReference>
<reference evidence="1" key="1">
    <citation type="journal article" date="2014" name="Front. Microbiol.">
        <title>High frequency of phylogenetically diverse reductive dehalogenase-homologous genes in deep subseafloor sedimentary metagenomes.</title>
        <authorList>
            <person name="Kawai M."/>
            <person name="Futagami T."/>
            <person name="Toyoda A."/>
            <person name="Takaki Y."/>
            <person name="Nishi S."/>
            <person name="Hori S."/>
            <person name="Arai W."/>
            <person name="Tsubouchi T."/>
            <person name="Morono Y."/>
            <person name="Uchiyama I."/>
            <person name="Ito T."/>
            <person name="Fujiyama A."/>
            <person name="Inagaki F."/>
            <person name="Takami H."/>
        </authorList>
    </citation>
    <scope>NUCLEOTIDE SEQUENCE</scope>
    <source>
        <strain evidence="1">Expedition CK06-06</strain>
    </source>
</reference>